<dbReference type="EMBL" id="JBHUMO010000004">
    <property type="protein sequence ID" value="MFD2728007.1"/>
    <property type="molecule type" value="Genomic_DNA"/>
</dbReference>
<comment type="caution">
    <text evidence="2">The sequence shown here is derived from an EMBL/GenBank/DDBJ whole genome shotgun (WGS) entry which is preliminary data.</text>
</comment>
<dbReference type="SUPFAM" id="SSF53187">
    <property type="entry name" value="Zn-dependent exopeptidases"/>
    <property type="match status" value="1"/>
</dbReference>
<name>A0ABW5TFC6_9ENTE</name>
<dbReference type="Gene3D" id="3.40.630.10">
    <property type="entry name" value="Zn peptidases"/>
    <property type="match status" value="1"/>
</dbReference>
<dbReference type="Pfam" id="PF01546">
    <property type="entry name" value="Peptidase_M20"/>
    <property type="match status" value="1"/>
</dbReference>
<sequence>MNDGINRGDFLINFRHELHRHPELSTKEFETTRRLRTILEEAKVELLPVDLPTGVFARIQGAKPGPTIALRSDIDALPILEKSGVPYVSENPGVMHACGHDFHMAVILGATLSLNERKADLAGTLIVLFQPAEETGVGAKSVLESGVLENVSAIFGFHNDPSLPVGALGTKAGALTAAVDRFAIQIHGAGAHGAKPNEGKDPLLVVAQIIQDFQTIVSRNLAPDAHAVVSITQIHGGNTWNVIPEEAMLEGTVRTFSRADRAFIETRIRAILAGLAIANDVTIDLDWFGNCPSVFNDEKWTALALEVSKEMGYDTRVVKETAIGEDFAYYQEAIPGCFVMIGSGGPYELHDPRFRLDDQALLPAVDYFVRFIEKIGEESQR</sequence>
<dbReference type="Gene3D" id="3.30.70.360">
    <property type="match status" value="1"/>
</dbReference>
<keyword evidence="3" id="KW-1185">Reference proteome</keyword>
<dbReference type="PANTHER" id="PTHR11014:SF63">
    <property type="entry name" value="METALLOPEPTIDASE, PUTATIVE (AFU_ORTHOLOGUE AFUA_6G09600)-RELATED"/>
    <property type="match status" value="1"/>
</dbReference>
<gene>
    <name evidence="2" type="ORF">ACFSR0_00945</name>
</gene>
<protein>
    <submittedName>
        <fullName evidence="2">Amidohydrolase</fullName>
    </submittedName>
</protein>
<dbReference type="InterPro" id="IPR017439">
    <property type="entry name" value="Amidohydrolase"/>
</dbReference>
<reference evidence="3" key="1">
    <citation type="journal article" date="2019" name="Int. J. Syst. Evol. Microbiol.">
        <title>The Global Catalogue of Microorganisms (GCM) 10K type strain sequencing project: providing services to taxonomists for standard genome sequencing and annotation.</title>
        <authorList>
            <consortium name="The Broad Institute Genomics Platform"/>
            <consortium name="The Broad Institute Genome Sequencing Center for Infectious Disease"/>
            <person name="Wu L."/>
            <person name="Ma J."/>
        </authorList>
    </citation>
    <scope>NUCLEOTIDE SEQUENCE [LARGE SCALE GENOMIC DNA]</scope>
    <source>
        <strain evidence="3">TISTR 932</strain>
    </source>
</reference>
<evidence type="ECO:0000313" key="2">
    <source>
        <dbReference type="EMBL" id="MFD2728007.1"/>
    </source>
</evidence>
<evidence type="ECO:0000313" key="3">
    <source>
        <dbReference type="Proteomes" id="UP001597427"/>
    </source>
</evidence>
<dbReference type="NCBIfam" id="TIGR01891">
    <property type="entry name" value="amidohydrolases"/>
    <property type="match status" value="1"/>
</dbReference>
<dbReference type="Proteomes" id="UP001597427">
    <property type="component" value="Unassembled WGS sequence"/>
</dbReference>
<evidence type="ECO:0000259" key="1">
    <source>
        <dbReference type="Pfam" id="PF07687"/>
    </source>
</evidence>
<proteinExistence type="predicted"/>
<dbReference type="SUPFAM" id="SSF55031">
    <property type="entry name" value="Bacterial exopeptidase dimerisation domain"/>
    <property type="match status" value="1"/>
</dbReference>
<dbReference type="PANTHER" id="PTHR11014">
    <property type="entry name" value="PEPTIDASE M20 FAMILY MEMBER"/>
    <property type="match status" value="1"/>
</dbReference>
<dbReference type="RefSeq" id="WP_379978991.1">
    <property type="nucleotide sequence ID" value="NZ_JBHUMO010000004.1"/>
</dbReference>
<dbReference type="InterPro" id="IPR036264">
    <property type="entry name" value="Bact_exopeptidase_dim_dom"/>
</dbReference>
<feature type="domain" description="Peptidase M20 dimerisation" evidence="1">
    <location>
        <begin position="182"/>
        <end position="274"/>
    </location>
</feature>
<dbReference type="InterPro" id="IPR011650">
    <property type="entry name" value="Peptidase_M20_dimer"/>
</dbReference>
<organism evidence="2 3">
    <name type="scientific">Enterococcus camelliae</name>
    <dbReference type="NCBI Taxonomy" id="453959"/>
    <lineage>
        <taxon>Bacteria</taxon>
        <taxon>Bacillati</taxon>
        <taxon>Bacillota</taxon>
        <taxon>Bacilli</taxon>
        <taxon>Lactobacillales</taxon>
        <taxon>Enterococcaceae</taxon>
        <taxon>Enterococcus</taxon>
    </lineage>
</organism>
<dbReference type="PIRSF" id="PIRSF005962">
    <property type="entry name" value="Pept_M20D_amidohydro"/>
    <property type="match status" value="1"/>
</dbReference>
<dbReference type="Pfam" id="PF07687">
    <property type="entry name" value="M20_dimer"/>
    <property type="match status" value="1"/>
</dbReference>
<dbReference type="InterPro" id="IPR002933">
    <property type="entry name" value="Peptidase_M20"/>
</dbReference>
<accession>A0ABW5TFC6</accession>